<organism evidence="2 3">
    <name type="scientific">Halobium palmae</name>
    <dbReference type="NCBI Taxonomy" id="1776492"/>
    <lineage>
        <taxon>Archaea</taxon>
        <taxon>Methanobacteriati</taxon>
        <taxon>Methanobacteriota</taxon>
        <taxon>Stenosarchaea group</taxon>
        <taxon>Halobacteria</taxon>
        <taxon>Halobacteriales</taxon>
        <taxon>Haloferacaceae</taxon>
        <taxon>Halobium</taxon>
    </lineage>
</organism>
<evidence type="ECO:0000256" key="1">
    <source>
        <dbReference type="SAM" id="Phobius"/>
    </source>
</evidence>
<feature type="transmembrane region" description="Helical" evidence="1">
    <location>
        <begin position="65"/>
        <end position="87"/>
    </location>
</feature>
<evidence type="ECO:0000313" key="3">
    <source>
        <dbReference type="Proteomes" id="UP001596328"/>
    </source>
</evidence>
<keyword evidence="1" id="KW-0472">Membrane</keyword>
<evidence type="ECO:0000313" key="2">
    <source>
        <dbReference type="EMBL" id="MFC6723028.1"/>
    </source>
</evidence>
<dbReference type="EMBL" id="JBHSWU010000003">
    <property type="protein sequence ID" value="MFC6723028.1"/>
    <property type="molecule type" value="Genomic_DNA"/>
</dbReference>
<reference evidence="2 3" key="1">
    <citation type="journal article" date="2019" name="Int. J. Syst. Evol. Microbiol.">
        <title>The Global Catalogue of Microorganisms (GCM) 10K type strain sequencing project: providing services to taxonomists for standard genome sequencing and annotation.</title>
        <authorList>
            <consortium name="The Broad Institute Genomics Platform"/>
            <consortium name="The Broad Institute Genome Sequencing Center for Infectious Disease"/>
            <person name="Wu L."/>
            <person name="Ma J."/>
        </authorList>
    </citation>
    <scope>NUCLEOTIDE SEQUENCE [LARGE SCALE GENOMIC DNA]</scope>
    <source>
        <strain evidence="2 3">NBRC 111368</strain>
    </source>
</reference>
<dbReference type="Proteomes" id="UP001596328">
    <property type="component" value="Unassembled WGS sequence"/>
</dbReference>
<name>A0ABD5RVS4_9EURY</name>
<protein>
    <submittedName>
        <fullName evidence="2">Uncharacterized protein</fullName>
    </submittedName>
</protein>
<keyword evidence="1" id="KW-0812">Transmembrane</keyword>
<feature type="transmembrane region" description="Helical" evidence="1">
    <location>
        <begin position="35"/>
        <end position="59"/>
    </location>
</feature>
<dbReference type="AlphaFoldDB" id="A0ABD5RVS4"/>
<keyword evidence="1" id="KW-1133">Transmembrane helix</keyword>
<comment type="caution">
    <text evidence="2">The sequence shown here is derived from an EMBL/GenBank/DDBJ whole genome shotgun (WGS) entry which is preliminary data.</text>
</comment>
<keyword evidence="3" id="KW-1185">Reference proteome</keyword>
<gene>
    <name evidence="2" type="ORF">ACFQE1_01205</name>
</gene>
<proteinExistence type="predicted"/>
<accession>A0ABD5RVS4</accession>
<sequence>MFVSHVEWLTTGLIVLSSVYSASKSLTIRHQYQGMYGQFLAGIVLMGVLFGVAHIGWIVSLPHGILSVTETVATIGILVVVAGLGYLHPRLSYTGGDLS</sequence>